<name>A0A2R8B2K0_9RHOB</name>
<keyword evidence="6 7" id="KW-0472">Membrane</keyword>
<evidence type="ECO:0000256" key="4">
    <source>
        <dbReference type="ARBA" id="ARBA00022989"/>
    </source>
</evidence>
<feature type="transmembrane region" description="Helical" evidence="7">
    <location>
        <begin position="72"/>
        <end position="90"/>
    </location>
</feature>
<organism evidence="9 10">
    <name type="scientific">Albidovulum aquaemixtae</name>
    <dbReference type="NCBI Taxonomy" id="1542388"/>
    <lineage>
        <taxon>Bacteria</taxon>
        <taxon>Pseudomonadati</taxon>
        <taxon>Pseudomonadota</taxon>
        <taxon>Alphaproteobacteria</taxon>
        <taxon>Rhodobacterales</taxon>
        <taxon>Paracoccaceae</taxon>
        <taxon>Albidovulum</taxon>
    </lineage>
</organism>
<dbReference type="Proteomes" id="UP000244924">
    <property type="component" value="Unassembled WGS sequence"/>
</dbReference>
<feature type="transmembrane region" description="Helical" evidence="7">
    <location>
        <begin position="9"/>
        <end position="29"/>
    </location>
</feature>
<keyword evidence="5" id="KW-0408">Iron</keyword>
<feature type="transmembrane region" description="Helical" evidence="7">
    <location>
        <begin position="140"/>
        <end position="157"/>
    </location>
</feature>
<accession>A0A2R8B2K0</accession>
<feature type="transmembrane region" description="Helical" evidence="7">
    <location>
        <begin position="110"/>
        <end position="128"/>
    </location>
</feature>
<evidence type="ECO:0000256" key="5">
    <source>
        <dbReference type="ARBA" id="ARBA00023004"/>
    </source>
</evidence>
<dbReference type="PANTHER" id="PTHR36964">
    <property type="entry name" value="PROTEIN-METHIONINE-SULFOXIDE REDUCTASE HEME-BINDING SUBUNIT MSRQ"/>
    <property type="match status" value="1"/>
</dbReference>
<reference evidence="9 10" key="1">
    <citation type="submission" date="2018-03" db="EMBL/GenBank/DDBJ databases">
        <authorList>
            <person name="Keele B.F."/>
        </authorList>
    </citation>
    <scope>NUCLEOTIDE SEQUENCE [LARGE SCALE GENOMIC DNA]</scope>
    <source>
        <strain evidence="9 10">CECT 8626</strain>
    </source>
</reference>
<evidence type="ECO:0000256" key="2">
    <source>
        <dbReference type="ARBA" id="ARBA00022448"/>
    </source>
</evidence>
<protein>
    <submittedName>
        <fullName evidence="9">Protein-methionine-sulfoxide reductase heme-binding subunit MsrQ</fullName>
    </submittedName>
</protein>
<feature type="domain" description="Ferric oxidoreductase" evidence="8">
    <location>
        <begin position="39"/>
        <end position="149"/>
    </location>
</feature>
<sequence>MRRTVDSTYVLWALLALPAVWFLAERFVLHGKVAFVPWTGILSCWFLILAMAVTPLQLIFGPLPWLKRRRRYFGVASFGYAFLHLFFWMINANMGALIRSFTRTEILTGWVAMAVMTVLAATSYDGAVRTLGPKWKTIQRWIYPMAVLTLVHWVMTTDHLMDVVIYCGPLVVLYVWRVWRYQSRLRKA</sequence>
<keyword evidence="3 7" id="KW-0812">Transmembrane</keyword>
<keyword evidence="2" id="KW-0813">Transport</keyword>
<dbReference type="PANTHER" id="PTHR36964:SF1">
    <property type="entry name" value="PROTEIN-METHIONINE-SULFOXIDE REDUCTASE HEME-BINDING SUBUNIT MSRQ"/>
    <property type="match status" value="1"/>
</dbReference>
<dbReference type="GO" id="GO:0016679">
    <property type="term" value="F:oxidoreductase activity, acting on diphenols and related substances as donors"/>
    <property type="evidence" value="ECO:0007669"/>
    <property type="project" value="TreeGrafter"/>
</dbReference>
<dbReference type="InterPro" id="IPR013130">
    <property type="entry name" value="Fe3_Rdtase_TM_dom"/>
</dbReference>
<comment type="subcellular location">
    <subcellularLocation>
        <location evidence="1">Membrane</location>
        <topology evidence="1">Multi-pass membrane protein</topology>
    </subcellularLocation>
</comment>
<evidence type="ECO:0000256" key="7">
    <source>
        <dbReference type="SAM" id="Phobius"/>
    </source>
</evidence>
<proteinExistence type="predicted"/>
<feature type="transmembrane region" description="Helical" evidence="7">
    <location>
        <begin position="163"/>
        <end position="179"/>
    </location>
</feature>
<gene>
    <name evidence="9" type="primary">msrQ_1</name>
    <name evidence="9" type="ORF">DEA8626_00342</name>
</gene>
<dbReference type="GO" id="GO:0005886">
    <property type="term" value="C:plasma membrane"/>
    <property type="evidence" value="ECO:0007669"/>
    <property type="project" value="TreeGrafter"/>
</dbReference>
<evidence type="ECO:0000256" key="6">
    <source>
        <dbReference type="ARBA" id="ARBA00023136"/>
    </source>
</evidence>
<dbReference type="GO" id="GO:0010181">
    <property type="term" value="F:FMN binding"/>
    <property type="evidence" value="ECO:0007669"/>
    <property type="project" value="TreeGrafter"/>
</dbReference>
<evidence type="ECO:0000256" key="3">
    <source>
        <dbReference type="ARBA" id="ARBA00022692"/>
    </source>
</evidence>
<dbReference type="AlphaFoldDB" id="A0A2R8B2K0"/>
<dbReference type="Pfam" id="PF01794">
    <property type="entry name" value="Ferric_reduct"/>
    <property type="match status" value="1"/>
</dbReference>
<keyword evidence="4 7" id="KW-1133">Transmembrane helix</keyword>
<dbReference type="EMBL" id="OMOQ01000001">
    <property type="protein sequence ID" value="SPH16828.1"/>
    <property type="molecule type" value="Genomic_DNA"/>
</dbReference>
<feature type="transmembrane region" description="Helical" evidence="7">
    <location>
        <begin position="35"/>
        <end position="60"/>
    </location>
</feature>
<evidence type="ECO:0000259" key="8">
    <source>
        <dbReference type="Pfam" id="PF01794"/>
    </source>
</evidence>
<keyword evidence="10" id="KW-1185">Reference proteome</keyword>
<dbReference type="InterPro" id="IPR022837">
    <property type="entry name" value="MsrQ-like"/>
</dbReference>
<dbReference type="GO" id="GO:0020037">
    <property type="term" value="F:heme binding"/>
    <property type="evidence" value="ECO:0007669"/>
    <property type="project" value="TreeGrafter"/>
</dbReference>
<evidence type="ECO:0000313" key="10">
    <source>
        <dbReference type="Proteomes" id="UP000244924"/>
    </source>
</evidence>
<dbReference type="RefSeq" id="WP_181366327.1">
    <property type="nucleotide sequence ID" value="NZ_OMOQ01000001.1"/>
</dbReference>
<evidence type="ECO:0000313" key="9">
    <source>
        <dbReference type="EMBL" id="SPH16828.1"/>
    </source>
</evidence>
<evidence type="ECO:0000256" key="1">
    <source>
        <dbReference type="ARBA" id="ARBA00004141"/>
    </source>
</evidence>